<dbReference type="CDD" id="cd09854">
    <property type="entry name" value="PIN_VapC-like"/>
    <property type="match status" value="1"/>
</dbReference>
<name>A0A1G5KIM7_9FLAO</name>
<dbReference type="STRING" id="490189.SAMN02927903_03317"/>
<accession>A0A1G5KIM7</accession>
<reference evidence="2 3" key="1">
    <citation type="submission" date="2016-10" db="EMBL/GenBank/DDBJ databases">
        <authorList>
            <person name="de Groot N.N."/>
        </authorList>
    </citation>
    <scope>NUCLEOTIDE SEQUENCE [LARGE SCALE GENOMIC DNA]</scope>
    <source>
        <strain evidence="2 3">CGMCC 1.7031</strain>
    </source>
</reference>
<organism evidence="2 3">
    <name type="scientific">Flavobacterium caeni</name>
    <dbReference type="NCBI Taxonomy" id="490189"/>
    <lineage>
        <taxon>Bacteria</taxon>
        <taxon>Pseudomonadati</taxon>
        <taxon>Bacteroidota</taxon>
        <taxon>Flavobacteriia</taxon>
        <taxon>Flavobacteriales</taxon>
        <taxon>Flavobacteriaceae</taxon>
        <taxon>Flavobacterium</taxon>
    </lineage>
</organism>
<dbReference type="Pfam" id="PF13470">
    <property type="entry name" value="PIN_3"/>
    <property type="match status" value="1"/>
</dbReference>
<dbReference type="OrthoDB" id="1148871at2"/>
<sequence>MKKRIYIDTNIMLDLLGEREDFYVDAAMLASLADQKKIALVSSPISYATVNYFLSKFENSRIAKEKLRNFKLFSEICSIDEGIVEKSLNSNFSDFEDALHHFNAIDSNCEVIITRNPKDFKNSILPIMSPKEFMNSIKS</sequence>
<evidence type="ECO:0000313" key="3">
    <source>
        <dbReference type="Proteomes" id="UP000199354"/>
    </source>
</evidence>
<keyword evidence="3" id="KW-1185">Reference proteome</keyword>
<evidence type="ECO:0000259" key="1">
    <source>
        <dbReference type="Pfam" id="PF13470"/>
    </source>
</evidence>
<dbReference type="EMBL" id="FMVF01000039">
    <property type="protein sequence ID" value="SCZ00101.1"/>
    <property type="molecule type" value="Genomic_DNA"/>
</dbReference>
<gene>
    <name evidence="2" type="ORF">SAMN02927903_03317</name>
</gene>
<dbReference type="AlphaFoldDB" id="A0A1G5KIM7"/>
<dbReference type="InterPro" id="IPR029060">
    <property type="entry name" value="PIN-like_dom_sf"/>
</dbReference>
<dbReference type="SUPFAM" id="SSF88723">
    <property type="entry name" value="PIN domain-like"/>
    <property type="match status" value="1"/>
</dbReference>
<dbReference type="Gene3D" id="3.40.50.1010">
    <property type="entry name" value="5'-nuclease"/>
    <property type="match status" value="1"/>
</dbReference>
<dbReference type="Proteomes" id="UP000199354">
    <property type="component" value="Unassembled WGS sequence"/>
</dbReference>
<feature type="domain" description="PIN" evidence="1">
    <location>
        <begin position="4"/>
        <end position="116"/>
    </location>
</feature>
<dbReference type="RefSeq" id="WP_091147253.1">
    <property type="nucleotide sequence ID" value="NZ_FMVF01000039.1"/>
</dbReference>
<evidence type="ECO:0000313" key="2">
    <source>
        <dbReference type="EMBL" id="SCZ00101.1"/>
    </source>
</evidence>
<protein>
    <submittedName>
        <fullName evidence="2">Predicted nucleic acid-binding protein, contains PIN domain</fullName>
    </submittedName>
</protein>
<dbReference type="InterPro" id="IPR002716">
    <property type="entry name" value="PIN_dom"/>
</dbReference>
<proteinExistence type="predicted"/>